<dbReference type="Proteomes" id="UP001498421">
    <property type="component" value="Unassembled WGS sequence"/>
</dbReference>
<keyword evidence="2" id="KW-0812">Transmembrane</keyword>
<organism evidence="4 5">
    <name type="scientific">Neonectria magnoliae</name>
    <dbReference type="NCBI Taxonomy" id="2732573"/>
    <lineage>
        <taxon>Eukaryota</taxon>
        <taxon>Fungi</taxon>
        <taxon>Dikarya</taxon>
        <taxon>Ascomycota</taxon>
        <taxon>Pezizomycotina</taxon>
        <taxon>Sordariomycetes</taxon>
        <taxon>Hypocreomycetidae</taxon>
        <taxon>Hypocreales</taxon>
        <taxon>Nectriaceae</taxon>
        <taxon>Neonectria</taxon>
    </lineage>
</organism>
<dbReference type="SUPFAM" id="SSF89372">
    <property type="entry name" value="Fucose-specific lectin"/>
    <property type="match status" value="2"/>
</dbReference>
<proteinExistence type="predicted"/>
<evidence type="ECO:0000256" key="2">
    <source>
        <dbReference type="SAM" id="Phobius"/>
    </source>
</evidence>
<dbReference type="Gene3D" id="2.120.10.70">
    <property type="entry name" value="Fucose-specific lectin"/>
    <property type="match status" value="2"/>
</dbReference>
<evidence type="ECO:0000313" key="5">
    <source>
        <dbReference type="Proteomes" id="UP001498421"/>
    </source>
</evidence>
<name>A0ABR1I4C6_9HYPO</name>
<dbReference type="InterPro" id="IPR058502">
    <property type="entry name" value="PLL-like_beta-prop"/>
</dbReference>
<feature type="region of interest" description="Disordered" evidence="1">
    <location>
        <begin position="105"/>
        <end position="130"/>
    </location>
</feature>
<keyword evidence="5" id="KW-1185">Reference proteome</keyword>
<accession>A0ABR1I4C6</accession>
<dbReference type="Pfam" id="PF26607">
    <property type="entry name" value="DUF8189"/>
    <property type="match status" value="1"/>
</dbReference>
<sequence>MANRQLDGSSPQYSDAPEVVPQEHSPIYSSPEVFLSSGSSQGLALSEKIVAPDNFLPEVVKAENHGPKHGRWWQRKRIWAILAIALLTLIGLVVGLVVGLGAGSKNDDSSDGANSSGSSGSSDSSDTPDTTNATAKIFCDGLCPQVFSDASSEDTLHIFARTAKNRIAYTSHNGTSWDDWIDLGQPKGDLTSQPAAIAWQSKTYNIPRVDVFAVSSSEKTVYGRRLENDSWSAWDDMGPNAGSQPILCKVYDDRIDIWSTDASDHEISHNWWMSWMDDPTWYTEGGAWQSQPLDTAASAPGVVCRDTDIIHDIIWYDRDESLVWHQQWNEADQKWLDPQSFHGSFVGDPTVVSFSDDSERLDFFGVQEDNEMYHFSWSSSDGHSSLKSLGGNITSVPSVVSLSKGTYDVVALGNNGTLLHTSYDGSEWSDWDDTGIEAESAPLAVSVDDQVFVFALGKDGDLVCTTMDVSVKMKWTKSASKKTSLGGDLSRKYYVQED</sequence>
<protein>
    <recommendedName>
        <fullName evidence="3">PLL-like beta propeller domain-containing protein</fullName>
    </recommendedName>
</protein>
<feature type="compositionally biased region" description="Polar residues" evidence="1">
    <location>
        <begin position="1"/>
        <end position="13"/>
    </location>
</feature>
<evidence type="ECO:0000313" key="4">
    <source>
        <dbReference type="EMBL" id="KAK7428393.1"/>
    </source>
</evidence>
<feature type="transmembrane region" description="Helical" evidence="2">
    <location>
        <begin position="78"/>
        <end position="102"/>
    </location>
</feature>
<dbReference type="EMBL" id="JAZAVK010000041">
    <property type="protein sequence ID" value="KAK7428393.1"/>
    <property type="molecule type" value="Genomic_DNA"/>
</dbReference>
<evidence type="ECO:0000259" key="3">
    <source>
        <dbReference type="Pfam" id="PF26607"/>
    </source>
</evidence>
<comment type="caution">
    <text evidence="4">The sequence shown here is derived from an EMBL/GenBank/DDBJ whole genome shotgun (WGS) entry which is preliminary data.</text>
</comment>
<feature type="region of interest" description="Disordered" evidence="1">
    <location>
        <begin position="1"/>
        <end position="22"/>
    </location>
</feature>
<reference evidence="4 5" key="1">
    <citation type="journal article" date="2025" name="Microbiol. Resour. Announc.">
        <title>Draft genome sequences for Neonectria magnoliae and Neonectria punicea, canker pathogens of Liriodendron tulipifera and Acer saccharum in West Virginia.</title>
        <authorList>
            <person name="Petronek H.M."/>
            <person name="Kasson M.T."/>
            <person name="Metheny A.M."/>
            <person name="Stauder C.M."/>
            <person name="Lovett B."/>
            <person name="Lynch S.C."/>
            <person name="Garnas J.R."/>
            <person name="Kasson L.R."/>
            <person name="Stajich J.E."/>
        </authorList>
    </citation>
    <scope>NUCLEOTIDE SEQUENCE [LARGE SCALE GENOMIC DNA]</scope>
    <source>
        <strain evidence="4 5">NRRL 64651</strain>
    </source>
</reference>
<keyword evidence="2" id="KW-0472">Membrane</keyword>
<feature type="domain" description="PLL-like beta propeller" evidence="3">
    <location>
        <begin position="208"/>
        <end position="481"/>
    </location>
</feature>
<feature type="compositionally biased region" description="Low complexity" evidence="1">
    <location>
        <begin position="111"/>
        <end position="125"/>
    </location>
</feature>
<evidence type="ECO:0000256" key="1">
    <source>
        <dbReference type="SAM" id="MobiDB-lite"/>
    </source>
</evidence>
<keyword evidence="2" id="KW-1133">Transmembrane helix</keyword>
<gene>
    <name evidence="4" type="ORF">QQZ08_005012</name>
</gene>